<feature type="non-terminal residue" evidence="2">
    <location>
        <position position="460"/>
    </location>
</feature>
<evidence type="ECO:0000313" key="2">
    <source>
        <dbReference type="EMBL" id="KKL49194.1"/>
    </source>
</evidence>
<dbReference type="AlphaFoldDB" id="A0A0F9CJ92"/>
<sequence>MCDVIMGAGNTLTTWAERKELANGWISVALTPELVYALAIGDTDGLCVMDGGVGLYHNNHINSVQSGSPPYIEVELGKRLSAVPAAPEVTAAPAPLHSGLATGAIRVTVAACKGAFCFRLTLAGKRVPRWRVKHPVAGKPTSFVIDELPPGSRHELSVVAVSAGGKTSKAVRTEAASSPALAPPPSLRRGKAPAGGAELSPGPMGARVWVCPALVKVSPLTGKAMFADAGADVRKANAVWDGRTVRLFGARGEYVSFQLVVELGRQAKPLSVTVSPGPLTGPGGKAIGADNIELYRNWYVRNKDKKWQPAFCVPLKPGGQLAIPDPARKLIGQRNQSITVDVYIPKDAKPGLYAGRMKVAAGAEGLSIPIELKVFDFDMPDELVVWPQLNSYRRPKGIHEWYRLAQQHRCVWFYRRWTPKLAGAGKDIKVVWDSAVEVVNWSAGTPLQPMPEDVAASIFG</sequence>
<reference evidence="2" key="1">
    <citation type="journal article" date="2015" name="Nature">
        <title>Complex archaea that bridge the gap between prokaryotes and eukaryotes.</title>
        <authorList>
            <person name="Spang A."/>
            <person name="Saw J.H."/>
            <person name="Jorgensen S.L."/>
            <person name="Zaremba-Niedzwiedzka K."/>
            <person name="Martijn J."/>
            <person name="Lind A.E."/>
            <person name="van Eijk R."/>
            <person name="Schleper C."/>
            <person name="Guy L."/>
            <person name="Ettema T.J."/>
        </authorList>
    </citation>
    <scope>NUCLEOTIDE SEQUENCE</scope>
</reference>
<accession>A0A0F9CJ92</accession>
<gene>
    <name evidence="2" type="ORF">LCGC14_2317940</name>
</gene>
<feature type="region of interest" description="Disordered" evidence="1">
    <location>
        <begin position="169"/>
        <end position="198"/>
    </location>
</feature>
<name>A0A0F9CJ92_9ZZZZ</name>
<protein>
    <recommendedName>
        <fullName evidence="3">Fibronectin type-III domain-containing protein</fullName>
    </recommendedName>
</protein>
<organism evidence="2">
    <name type="scientific">marine sediment metagenome</name>
    <dbReference type="NCBI Taxonomy" id="412755"/>
    <lineage>
        <taxon>unclassified sequences</taxon>
        <taxon>metagenomes</taxon>
        <taxon>ecological metagenomes</taxon>
    </lineage>
</organism>
<evidence type="ECO:0008006" key="3">
    <source>
        <dbReference type="Google" id="ProtNLM"/>
    </source>
</evidence>
<dbReference type="InterPro" id="IPR003961">
    <property type="entry name" value="FN3_dom"/>
</dbReference>
<proteinExistence type="predicted"/>
<dbReference type="EMBL" id="LAZR01033047">
    <property type="protein sequence ID" value="KKL49194.1"/>
    <property type="molecule type" value="Genomic_DNA"/>
</dbReference>
<comment type="caution">
    <text evidence="2">The sequence shown here is derived from an EMBL/GenBank/DDBJ whole genome shotgun (WGS) entry which is preliminary data.</text>
</comment>
<dbReference type="CDD" id="cd00063">
    <property type="entry name" value="FN3"/>
    <property type="match status" value="1"/>
</dbReference>
<evidence type="ECO:0000256" key="1">
    <source>
        <dbReference type="SAM" id="MobiDB-lite"/>
    </source>
</evidence>